<evidence type="ECO:0000256" key="1">
    <source>
        <dbReference type="SAM" id="Coils"/>
    </source>
</evidence>
<keyword evidence="1" id="KW-0175">Coiled coil</keyword>
<dbReference type="Proteomes" id="UP000707451">
    <property type="component" value="Unassembled WGS sequence"/>
</dbReference>
<evidence type="ECO:0000313" key="2">
    <source>
        <dbReference type="EMBL" id="KAG9061960.1"/>
    </source>
</evidence>
<dbReference type="Gene3D" id="2.80.10.50">
    <property type="match status" value="1"/>
</dbReference>
<sequence length="440" mass="51004">MIRDEFRSNRYCTSARITAGYLREAEETLKKLRRARDGDQEVRKELKDLVHGRCGRLKEVIDHLSDLINWDPKSTTQRDRYKRLKRAQEQVWDVRTQSSIERDQHPFYKITLHPSLFTFPPELDYYPPHKYPRQLKNKRGLYKNFGGVFLTEVKTSEGSKFPRIRGGTQPEWISMMLKGRVQASVRRVNEWKQLEELQRMMQIEEQFTKLLGVDDTGYVEGIGKRLKEVQEDHARRKRDANERNGLEVGDMDDHQSIKMKYPTILSILSLAILTCVAASRLSNGKYTIRSSQGSYLVDNKATLGGLVEFSRDTTATSSRSAQWTVVQNKTASNPNMFSIQNRKSNLFLSLDHSKDTGRNPYRNGEPVRMQQEYQVWFLDATETVGYYIIESPVMGHQEKAYAIKSPDEDDSDQEKDGRVTLKDVSKLSSTNQGWLFEVVK</sequence>
<proteinExistence type="predicted"/>
<comment type="caution">
    <text evidence="2">The sequence shown here is derived from an EMBL/GenBank/DDBJ whole genome shotgun (WGS) entry which is preliminary data.</text>
</comment>
<dbReference type="AlphaFoldDB" id="A0A9P8BN82"/>
<accession>A0A9P8BN82</accession>
<feature type="coiled-coil region" evidence="1">
    <location>
        <begin position="22"/>
        <end position="49"/>
    </location>
</feature>
<dbReference type="InterPro" id="IPR035992">
    <property type="entry name" value="Ricin_B-like_lectins"/>
</dbReference>
<name>A0A9P8BN82_9FUNG</name>
<dbReference type="EMBL" id="JAHRHY010000021">
    <property type="protein sequence ID" value="KAG9061960.1"/>
    <property type="molecule type" value="Genomic_DNA"/>
</dbReference>
<protein>
    <submittedName>
        <fullName evidence="2">Uncharacterized protein</fullName>
    </submittedName>
</protein>
<dbReference type="SUPFAM" id="SSF50370">
    <property type="entry name" value="Ricin B-like lectins"/>
    <property type="match status" value="1"/>
</dbReference>
<reference evidence="2" key="1">
    <citation type="submission" date="2021-06" db="EMBL/GenBank/DDBJ databases">
        <title>Genome Sequence of Mortierella hyaline Strain SCG-10, a Cold-Adapted, Nitrate-Reducing Fungus Isolated from Soil in Minnesota, USA.</title>
        <authorList>
            <person name="Aldossari N."/>
        </authorList>
    </citation>
    <scope>NUCLEOTIDE SEQUENCE</scope>
    <source>
        <strain evidence="2">SCG-10</strain>
    </source>
</reference>
<organism evidence="2 3">
    <name type="scientific">Linnemannia hyalina</name>
    <dbReference type="NCBI Taxonomy" id="64524"/>
    <lineage>
        <taxon>Eukaryota</taxon>
        <taxon>Fungi</taxon>
        <taxon>Fungi incertae sedis</taxon>
        <taxon>Mucoromycota</taxon>
        <taxon>Mortierellomycotina</taxon>
        <taxon>Mortierellomycetes</taxon>
        <taxon>Mortierellales</taxon>
        <taxon>Mortierellaceae</taxon>
        <taxon>Linnemannia</taxon>
    </lineage>
</organism>
<gene>
    <name evidence="2" type="ORF">KI688_006677</name>
</gene>
<keyword evidence="3" id="KW-1185">Reference proteome</keyword>
<evidence type="ECO:0000313" key="3">
    <source>
        <dbReference type="Proteomes" id="UP000707451"/>
    </source>
</evidence>
<dbReference type="OrthoDB" id="2571149at2759"/>